<dbReference type="PANTHER" id="PTHR33392:SF6">
    <property type="entry name" value="POLYISOPRENYL-TEICHOIC ACID--PEPTIDOGLYCAN TEICHOIC ACID TRANSFERASE TAGU"/>
    <property type="match status" value="1"/>
</dbReference>
<dbReference type="AlphaFoldDB" id="A0A3E4F6X5"/>
<comment type="caution">
    <text evidence="5">The sequence shown here is derived from an EMBL/GenBank/DDBJ whole genome shotgun (WGS) entry which is preliminary data.</text>
</comment>
<evidence type="ECO:0000313" key="6">
    <source>
        <dbReference type="Proteomes" id="UP000260664"/>
    </source>
</evidence>
<feature type="domain" description="Cell envelope-related transcriptional attenuator" evidence="4">
    <location>
        <begin position="151"/>
        <end position="310"/>
    </location>
</feature>
<accession>A0A3E4F6X5</accession>
<feature type="transmembrane region" description="Helical" evidence="3">
    <location>
        <begin position="68"/>
        <end position="89"/>
    </location>
</feature>
<gene>
    <name evidence="5" type="ORF">DXD84_06955</name>
</gene>
<organism evidence="5 6">
    <name type="scientific">Dorea formicigenerans</name>
    <dbReference type="NCBI Taxonomy" id="39486"/>
    <lineage>
        <taxon>Bacteria</taxon>
        <taxon>Bacillati</taxon>
        <taxon>Bacillota</taxon>
        <taxon>Clostridia</taxon>
        <taxon>Lachnospirales</taxon>
        <taxon>Lachnospiraceae</taxon>
        <taxon>Dorea</taxon>
    </lineage>
</organism>
<evidence type="ECO:0000256" key="3">
    <source>
        <dbReference type="SAM" id="Phobius"/>
    </source>
</evidence>
<dbReference type="Proteomes" id="UP000260664">
    <property type="component" value="Unassembled WGS sequence"/>
</dbReference>
<evidence type="ECO:0000313" key="5">
    <source>
        <dbReference type="EMBL" id="RGI84671.1"/>
    </source>
</evidence>
<reference evidence="5 6" key="1">
    <citation type="submission" date="2018-08" db="EMBL/GenBank/DDBJ databases">
        <title>A genome reference for cultivated species of the human gut microbiota.</title>
        <authorList>
            <person name="Zou Y."/>
            <person name="Xue W."/>
            <person name="Luo G."/>
        </authorList>
    </citation>
    <scope>NUCLEOTIDE SEQUENCE [LARGE SCALE GENOMIC DNA]</scope>
    <source>
        <strain evidence="5 6">TM09-19AC</strain>
    </source>
</reference>
<keyword evidence="3" id="KW-1133">Transmembrane helix</keyword>
<dbReference type="PANTHER" id="PTHR33392">
    <property type="entry name" value="POLYISOPRENYL-TEICHOIC ACID--PEPTIDOGLYCAN TEICHOIC ACID TRANSFERASE TAGU"/>
    <property type="match status" value="1"/>
</dbReference>
<evidence type="ECO:0000259" key="4">
    <source>
        <dbReference type="Pfam" id="PF03816"/>
    </source>
</evidence>
<comment type="similarity">
    <text evidence="1">Belongs to the LytR/CpsA/Psr (LCP) family.</text>
</comment>
<keyword evidence="3" id="KW-0472">Membrane</keyword>
<proteinExistence type="inferred from homology"/>
<feature type="region of interest" description="Disordered" evidence="2">
    <location>
        <begin position="1"/>
        <end position="61"/>
    </location>
</feature>
<dbReference type="EMBL" id="QSOI01000006">
    <property type="protein sequence ID" value="RGI84671.1"/>
    <property type="molecule type" value="Genomic_DNA"/>
</dbReference>
<dbReference type="InterPro" id="IPR004474">
    <property type="entry name" value="LytR_CpsA_psr"/>
</dbReference>
<keyword evidence="3" id="KW-0812">Transmembrane</keyword>
<name>A0A3E4F6X5_9FIRM</name>
<dbReference type="InterPro" id="IPR050922">
    <property type="entry name" value="LytR/CpsA/Psr_CW_biosynth"/>
</dbReference>
<evidence type="ECO:0000256" key="2">
    <source>
        <dbReference type="SAM" id="MobiDB-lite"/>
    </source>
</evidence>
<dbReference type="Gene3D" id="3.40.630.190">
    <property type="entry name" value="LCP protein"/>
    <property type="match status" value="1"/>
</dbReference>
<evidence type="ECO:0000256" key="1">
    <source>
        <dbReference type="ARBA" id="ARBA00006068"/>
    </source>
</evidence>
<sequence length="391" mass="43859">MDRGPEQRRSEQRQSDRRESEQRRSEQRQSGRRKSEQRRSSGRESDRRESDRRELEQREASGKRRGRFAAVIIAGVAVLAVAGLGYVGIQKKKAAEAASAKATTEAEDSNTVTWQGKTYKYNQNLSNYLLLGVDKRTPAETRVGKADAGQADALFLLSLNRKTKEMTLISIPRDTMTDVESFDLEGKSLGKSKDHISLSYGYGDGGAESCKLTQEAVSNLFYGLPIQGYLAMNLDGIPELAKSVGGLTVTVPNNSLEYKYPEFSEGAEVTLTEENTEIFVRSRDVDESQSAIYRMERQKAFLDAFSKKAKECYEQNAKFAANLFVAIKPYTVTNISEDRLMKLFQTADEGDGYTEWSVPGEGTQGLSYDEYHVDDDALYAKIMETFYQEVK</sequence>
<protein>
    <submittedName>
        <fullName evidence="5">LytR family transcriptional regulator</fullName>
    </submittedName>
</protein>
<dbReference type="Pfam" id="PF03816">
    <property type="entry name" value="LytR_cpsA_psr"/>
    <property type="match status" value="1"/>
</dbReference>